<feature type="transmembrane region" description="Helical" evidence="1">
    <location>
        <begin position="268"/>
        <end position="289"/>
    </location>
</feature>
<feature type="domain" description="DUF1206" evidence="2">
    <location>
        <begin position="49"/>
        <end position="115"/>
    </location>
</feature>
<feature type="domain" description="DUF1206" evidence="2">
    <location>
        <begin position="226"/>
        <end position="293"/>
    </location>
</feature>
<keyword evidence="1" id="KW-0472">Membrane</keyword>
<name>A0ABU0PMR2_9MICC</name>
<dbReference type="Proteomes" id="UP001236806">
    <property type="component" value="Unassembled WGS sequence"/>
</dbReference>
<keyword evidence="4" id="KW-1185">Reference proteome</keyword>
<proteinExistence type="predicted"/>
<feature type="transmembrane region" description="Helical" evidence="1">
    <location>
        <begin position="93"/>
        <end position="115"/>
    </location>
</feature>
<sequence length="298" mass="30968">MARWRYTGHAPFALWHRHKGTAIKRELKQAADAAEDVTNSRPLELLARAGFAAGGILHLLVGAIAFRLARGGTGSADFSGAVAELATQPAGPFLLWASFAACAALALWQAGDAIFDYNHLQTKEKVGKKAKAAAQALVYAGLALTLLSFARGTGSSGDNRENISDLTASLMRAPGGVVLLLLLGAGIAVTGVAYGIRGIRKSFVKQLAMPGSPAARNAVTVLGVTGYVAKGIVLLLTGLLIAIATLEAHPEDSTGLDGALRALRDQPFGLYVLAAVGAGLICYGVYMVVRARLAKMVH</sequence>
<organism evidence="3 4">
    <name type="scientific">Pseudarthrobacter siccitolerans</name>
    <dbReference type="NCBI Taxonomy" id="861266"/>
    <lineage>
        <taxon>Bacteria</taxon>
        <taxon>Bacillati</taxon>
        <taxon>Actinomycetota</taxon>
        <taxon>Actinomycetes</taxon>
        <taxon>Micrococcales</taxon>
        <taxon>Micrococcaceae</taxon>
        <taxon>Pseudarthrobacter</taxon>
    </lineage>
</organism>
<evidence type="ECO:0000313" key="3">
    <source>
        <dbReference type="EMBL" id="MDQ0674556.1"/>
    </source>
</evidence>
<feature type="transmembrane region" description="Helical" evidence="1">
    <location>
        <begin position="49"/>
        <end position="69"/>
    </location>
</feature>
<feature type="domain" description="DUF1206" evidence="2">
    <location>
        <begin position="131"/>
        <end position="200"/>
    </location>
</feature>
<keyword evidence="1" id="KW-1133">Transmembrane helix</keyword>
<reference evidence="3 4" key="1">
    <citation type="submission" date="2023-07" db="EMBL/GenBank/DDBJ databases">
        <title>Comparative genomics of wheat-associated soil bacteria to identify genetic determinants of phenazine resistance.</title>
        <authorList>
            <person name="Mouncey N."/>
        </authorList>
    </citation>
    <scope>NUCLEOTIDE SEQUENCE [LARGE SCALE GENOMIC DNA]</scope>
    <source>
        <strain evidence="3 4">W1I3</strain>
    </source>
</reference>
<gene>
    <name evidence="3" type="ORF">QFZ36_002117</name>
</gene>
<feature type="transmembrane region" description="Helical" evidence="1">
    <location>
        <begin position="173"/>
        <end position="196"/>
    </location>
</feature>
<feature type="transmembrane region" description="Helical" evidence="1">
    <location>
        <begin position="217"/>
        <end position="248"/>
    </location>
</feature>
<accession>A0ABU0PMR2</accession>
<dbReference type="EMBL" id="JAUSXB010000001">
    <property type="protein sequence ID" value="MDQ0674556.1"/>
    <property type="molecule type" value="Genomic_DNA"/>
</dbReference>
<feature type="transmembrane region" description="Helical" evidence="1">
    <location>
        <begin position="136"/>
        <end position="153"/>
    </location>
</feature>
<dbReference type="Pfam" id="PF06724">
    <property type="entry name" value="DUF1206"/>
    <property type="match status" value="3"/>
</dbReference>
<dbReference type="InterPro" id="IPR009597">
    <property type="entry name" value="DUF1206"/>
</dbReference>
<comment type="caution">
    <text evidence="3">The sequence shown here is derived from an EMBL/GenBank/DDBJ whole genome shotgun (WGS) entry which is preliminary data.</text>
</comment>
<evidence type="ECO:0000313" key="4">
    <source>
        <dbReference type="Proteomes" id="UP001236806"/>
    </source>
</evidence>
<evidence type="ECO:0000256" key="1">
    <source>
        <dbReference type="SAM" id="Phobius"/>
    </source>
</evidence>
<evidence type="ECO:0000259" key="2">
    <source>
        <dbReference type="Pfam" id="PF06724"/>
    </source>
</evidence>
<keyword evidence="1" id="KW-0812">Transmembrane</keyword>
<protein>
    <recommendedName>
        <fullName evidence="2">DUF1206 domain-containing protein</fullName>
    </recommendedName>
</protein>